<organism evidence="1 2">
    <name type="scientific">Aquimonas voraii</name>
    <dbReference type="NCBI Taxonomy" id="265719"/>
    <lineage>
        <taxon>Bacteria</taxon>
        <taxon>Pseudomonadati</taxon>
        <taxon>Pseudomonadota</taxon>
        <taxon>Gammaproteobacteria</taxon>
        <taxon>Lysobacterales</taxon>
        <taxon>Lysobacteraceae</taxon>
        <taxon>Aquimonas</taxon>
    </lineage>
</organism>
<protein>
    <submittedName>
        <fullName evidence="1">Uncharacterized protein</fullName>
    </submittedName>
</protein>
<name>A0A1G7ACC8_9GAMM</name>
<gene>
    <name evidence="1" type="ORF">SAMN04488509_1232</name>
</gene>
<dbReference type="AlphaFoldDB" id="A0A1G7ACC8"/>
<keyword evidence="2" id="KW-1185">Reference proteome</keyword>
<reference evidence="1 2" key="1">
    <citation type="submission" date="2016-10" db="EMBL/GenBank/DDBJ databases">
        <authorList>
            <person name="de Groot N.N."/>
        </authorList>
    </citation>
    <scope>NUCLEOTIDE SEQUENCE [LARGE SCALE GENOMIC DNA]</scope>
    <source>
        <strain evidence="1 2">DSM 16957</strain>
    </source>
</reference>
<dbReference type="RefSeq" id="WP_091246046.1">
    <property type="nucleotide sequence ID" value="NZ_FNAG01000023.1"/>
</dbReference>
<accession>A0A1G7ACC8</accession>
<evidence type="ECO:0000313" key="2">
    <source>
        <dbReference type="Proteomes" id="UP000199603"/>
    </source>
</evidence>
<sequence>MNPDSDASGETRIPAPPQVFDVESLTRGVRCIAATHAGQLAVLYYEPASLTAALFHRASALWTLLGPLTFGELVKSLPAREIQLDPSRLADWIEACTAHSGEALH</sequence>
<dbReference type="EMBL" id="FNAG01000023">
    <property type="protein sequence ID" value="SDE12471.1"/>
    <property type="molecule type" value="Genomic_DNA"/>
</dbReference>
<dbReference type="Proteomes" id="UP000199603">
    <property type="component" value="Unassembled WGS sequence"/>
</dbReference>
<evidence type="ECO:0000313" key="1">
    <source>
        <dbReference type="EMBL" id="SDE12471.1"/>
    </source>
</evidence>
<dbReference type="STRING" id="265719.SAMN04488509_1232"/>
<proteinExistence type="predicted"/>